<dbReference type="InterPro" id="IPR036513">
    <property type="entry name" value="STAS_dom_sf"/>
</dbReference>
<dbReference type="PANTHER" id="PTHR33745">
    <property type="entry name" value="RSBT ANTAGONIST PROTEIN RSBS-RELATED"/>
    <property type="match status" value="1"/>
</dbReference>
<evidence type="ECO:0000313" key="5">
    <source>
        <dbReference type="EMBL" id="EYF03940.1"/>
    </source>
</evidence>
<evidence type="ECO:0000256" key="1">
    <source>
        <dbReference type="ARBA" id="ARBA00022553"/>
    </source>
</evidence>
<dbReference type="RefSeq" id="WP_052375804.1">
    <property type="nucleotide sequence ID" value="NZ_ASRX01000040.1"/>
</dbReference>
<dbReference type="InterPro" id="IPR035965">
    <property type="entry name" value="PAS-like_dom_sf"/>
</dbReference>
<keyword evidence="1" id="KW-0597">Phosphoprotein</keyword>
<dbReference type="PROSITE" id="PS50113">
    <property type="entry name" value="PAC"/>
    <property type="match status" value="1"/>
</dbReference>
<keyword evidence="2" id="KW-0175">Coiled coil</keyword>
<dbReference type="Gene3D" id="3.30.450.20">
    <property type="entry name" value="PAS domain"/>
    <property type="match status" value="2"/>
</dbReference>
<organism evidence="5 6">
    <name type="scientific">Chondromyces apiculatus DSM 436</name>
    <dbReference type="NCBI Taxonomy" id="1192034"/>
    <lineage>
        <taxon>Bacteria</taxon>
        <taxon>Pseudomonadati</taxon>
        <taxon>Myxococcota</taxon>
        <taxon>Polyangia</taxon>
        <taxon>Polyangiales</taxon>
        <taxon>Polyangiaceae</taxon>
        <taxon>Chondromyces</taxon>
    </lineage>
</organism>
<dbReference type="eggNOG" id="COG1366">
    <property type="taxonomic scope" value="Bacteria"/>
</dbReference>
<evidence type="ECO:0000259" key="3">
    <source>
        <dbReference type="PROSITE" id="PS50113"/>
    </source>
</evidence>
<dbReference type="SUPFAM" id="SSF55785">
    <property type="entry name" value="PYP-like sensor domain (PAS domain)"/>
    <property type="match status" value="2"/>
</dbReference>
<dbReference type="Pfam" id="PF08448">
    <property type="entry name" value="PAS_4"/>
    <property type="match status" value="2"/>
</dbReference>
<evidence type="ECO:0000259" key="4">
    <source>
        <dbReference type="PROSITE" id="PS50801"/>
    </source>
</evidence>
<dbReference type="InterPro" id="IPR013656">
    <property type="entry name" value="PAS_4"/>
</dbReference>
<dbReference type="PROSITE" id="PS50801">
    <property type="entry name" value="STAS"/>
    <property type="match status" value="1"/>
</dbReference>
<dbReference type="OrthoDB" id="5501879at2"/>
<dbReference type="AlphaFoldDB" id="A0A017T551"/>
<feature type="domain" description="STAS" evidence="4">
    <location>
        <begin position="321"/>
        <end position="432"/>
    </location>
</feature>
<dbReference type="EMBL" id="ASRX01000040">
    <property type="protein sequence ID" value="EYF03940.1"/>
    <property type="molecule type" value="Genomic_DNA"/>
</dbReference>
<feature type="coiled-coil region" evidence="2">
    <location>
        <begin position="7"/>
        <end position="34"/>
    </location>
</feature>
<dbReference type="Proteomes" id="UP000019678">
    <property type="component" value="Unassembled WGS sequence"/>
</dbReference>
<sequence>MNSEQVMGDAQARIAALEAENARLRARVEEIERGLLPEVAQGTRAGSAREMVEGVSYEAIFQALPIPFAIYRSDGLIVACNEAHCGSFGRKRVDVEGKVNIFALKQSAQNGYRALLERAFAGEVVRGPATPFTADDGSRLWREATLAPIDDGAGGRLVVAHSFDVTTQKEAEEQQQRMAALLRAVIHNAPMPICVRDLEGRHVVMNEMNAKVMSMDAAYMLGKTLDEIMPGASAEAEAVRKLDQACLDSREPILGEHHWEEADGEHVYFSTTFPVIDETYGPLGTCAISTDITARVRVEERNRKLQEEMLQIQRETLEAISTPLIPIAKGVVVMPLVGEMTRERAARALETLLHGISGQQARIAILDVTGVPEAGLEVTEAILMAARSVRLLGAEVVLTGIRPSVAQSLVEGGADLGGIVTLGTLERGVAYALAAQGPTRRRGG</sequence>
<dbReference type="SUPFAM" id="SSF52091">
    <property type="entry name" value="SpoIIaa-like"/>
    <property type="match status" value="1"/>
</dbReference>
<dbReference type="Pfam" id="PF01740">
    <property type="entry name" value="STAS"/>
    <property type="match status" value="1"/>
</dbReference>
<reference evidence="5 6" key="1">
    <citation type="submission" date="2013-05" db="EMBL/GenBank/DDBJ databases">
        <title>Genome assembly of Chondromyces apiculatus DSM 436.</title>
        <authorList>
            <person name="Sharma G."/>
            <person name="Khatri I."/>
            <person name="Kaur C."/>
            <person name="Mayilraj S."/>
            <person name="Subramanian S."/>
        </authorList>
    </citation>
    <scope>NUCLEOTIDE SEQUENCE [LARGE SCALE GENOMIC DNA]</scope>
    <source>
        <strain evidence="5 6">DSM 436</strain>
    </source>
</reference>
<evidence type="ECO:0000313" key="6">
    <source>
        <dbReference type="Proteomes" id="UP000019678"/>
    </source>
</evidence>
<protein>
    <submittedName>
        <fullName evidence="5">RsbR, positive regulator of sigma-B</fullName>
    </submittedName>
</protein>
<dbReference type="PANTHER" id="PTHR33745:SF3">
    <property type="entry name" value="RSBT CO-ANTAGONIST PROTEIN RSBRC"/>
    <property type="match status" value="1"/>
</dbReference>
<name>A0A017T551_9BACT</name>
<keyword evidence="6" id="KW-1185">Reference proteome</keyword>
<dbReference type="InterPro" id="IPR051932">
    <property type="entry name" value="Bact_StressResp_Reg"/>
</dbReference>
<dbReference type="Gene3D" id="3.30.750.24">
    <property type="entry name" value="STAS domain"/>
    <property type="match status" value="1"/>
</dbReference>
<accession>A0A017T551</accession>
<dbReference type="InterPro" id="IPR000014">
    <property type="entry name" value="PAS"/>
</dbReference>
<dbReference type="STRING" id="1192034.CAP_5041"/>
<dbReference type="CDD" id="cd07041">
    <property type="entry name" value="STAS_RsbR_RsbS_like"/>
    <property type="match status" value="1"/>
</dbReference>
<comment type="caution">
    <text evidence="5">The sequence shown here is derived from an EMBL/GenBank/DDBJ whole genome shotgun (WGS) entry which is preliminary data.</text>
</comment>
<dbReference type="InterPro" id="IPR002645">
    <property type="entry name" value="STAS_dom"/>
</dbReference>
<evidence type="ECO:0000256" key="2">
    <source>
        <dbReference type="SAM" id="Coils"/>
    </source>
</evidence>
<gene>
    <name evidence="5" type="ORF">CAP_5041</name>
</gene>
<dbReference type="NCBIfam" id="TIGR00229">
    <property type="entry name" value="sensory_box"/>
    <property type="match status" value="2"/>
</dbReference>
<dbReference type="InterPro" id="IPR000700">
    <property type="entry name" value="PAS-assoc_C"/>
</dbReference>
<feature type="domain" description="PAC" evidence="3">
    <location>
        <begin position="126"/>
        <end position="177"/>
    </location>
</feature>
<proteinExistence type="predicted"/>
<dbReference type="CDD" id="cd00130">
    <property type="entry name" value="PAS"/>
    <property type="match status" value="1"/>
</dbReference>
<dbReference type="SMART" id="SM00091">
    <property type="entry name" value="PAS"/>
    <property type="match status" value="2"/>
</dbReference>